<dbReference type="NCBIfam" id="TIGR00638">
    <property type="entry name" value="Mop"/>
    <property type="match status" value="1"/>
</dbReference>
<name>S5SWJ7_9CORY</name>
<feature type="domain" description="Mop" evidence="3">
    <location>
        <begin position="2"/>
        <end position="68"/>
    </location>
</feature>
<dbReference type="OrthoDB" id="122515at2"/>
<dbReference type="SUPFAM" id="SSF50331">
    <property type="entry name" value="MOP-like"/>
    <property type="match status" value="1"/>
</dbReference>
<proteinExistence type="predicted"/>
<sequence length="69" mass="7321">MRLSARNQFTGRIVSIEKGLVNGIVKIEVAKNVIITADITNSAIEDLGLVEGKDAVAVIKSTDVMIGSH</sequence>
<dbReference type="GO" id="GO:0015689">
    <property type="term" value="P:molybdate ion transport"/>
    <property type="evidence" value="ECO:0007669"/>
    <property type="project" value="InterPro"/>
</dbReference>
<dbReference type="PATRIC" id="fig|1224163.3.peg.2135"/>
<dbReference type="STRING" id="1224163.B841_10585"/>
<dbReference type="Proteomes" id="UP000015388">
    <property type="component" value="Chromosome"/>
</dbReference>
<evidence type="ECO:0000259" key="3">
    <source>
        <dbReference type="PROSITE" id="PS51866"/>
    </source>
</evidence>
<dbReference type="Pfam" id="PF03459">
    <property type="entry name" value="TOBE"/>
    <property type="match status" value="1"/>
</dbReference>
<dbReference type="HOGENOM" id="CLU_118993_1_3_11"/>
<evidence type="ECO:0000256" key="1">
    <source>
        <dbReference type="ARBA" id="ARBA00022505"/>
    </source>
</evidence>
<dbReference type="KEGG" id="cmd:B841_10585"/>
<protein>
    <submittedName>
        <fullName evidence="4">Putative molybdenum-pterin-binding protein 2</fullName>
    </submittedName>
</protein>
<evidence type="ECO:0000256" key="2">
    <source>
        <dbReference type="PROSITE-ProRule" id="PRU01213"/>
    </source>
</evidence>
<keyword evidence="5" id="KW-1185">Reference proteome</keyword>
<reference evidence="4 5" key="1">
    <citation type="submission" date="2012-11" db="EMBL/GenBank/DDBJ databases">
        <title>The complete genome sequence of Corynebacterium maris Coryn-1 (=DSM 45190).</title>
        <authorList>
            <person name="Schaffert L."/>
            <person name="Albersmeier A."/>
            <person name="Kalinowski J."/>
            <person name="Ruckert C."/>
        </authorList>
    </citation>
    <scope>NUCLEOTIDE SEQUENCE [LARGE SCALE GENOMIC DNA]</scope>
    <source>
        <strain evidence="5">Coryn-1</strain>
    </source>
</reference>
<dbReference type="PROSITE" id="PS51866">
    <property type="entry name" value="MOP"/>
    <property type="match status" value="1"/>
</dbReference>
<dbReference type="eggNOG" id="COG3585">
    <property type="taxonomic scope" value="Bacteria"/>
</dbReference>
<evidence type="ECO:0000313" key="4">
    <source>
        <dbReference type="EMBL" id="AGS35589.1"/>
    </source>
</evidence>
<dbReference type="InterPro" id="IPR005116">
    <property type="entry name" value="Transp-assoc_OB_typ1"/>
</dbReference>
<evidence type="ECO:0000313" key="5">
    <source>
        <dbReference type="Proteomes" id="UP000015388"/>
    </source>
</evidence>
<organism evidence="4 5">
    <name type="scientific">Corynebacterium maris DSM 45190</name>
    <dbReference type="NCBI Taxonomy" id="1224163"/>
    <lineage>
        <taxon>Bacteria</taxon>
        <taxon>Bacillati</taxon>
        <taxon>Actinomycetota</taxon>
        <taxon>Actinomycetes</taxon>
        <taxon>Mycobacteriales</taxon>
        <taxon>Corynebacteriaceae</taxon>
        <taxon>Corynebacterium</taxon>
    </lineage>
</organism>
<dbReference type="AlphaFoldDB" id="S5SWJ7"/>
<dbReference type="Gene3D" id="2.40.50.100">
    <property type="match status" value="1"/>
</dbReference>
<dbReference type="InterPro" id="IPR008995">
    <property type="entry name" value="Mo/tungstate-bd_C_term_dom"/>
</dbReference>
<dbReference type="EMBL" id="CP003924">
    <property type="protein sequence ID" value="AGS35589.1"/>
    <property type="molecule type" value="Genomic_DNA"/>
</dbReference>
<keyword evidence="1 2" id="KW-0500">Molybdenum</keyword>
<gene>
    <name evidence="4" type="ORF">B841_10585</name>
</gene>
<dbReference type="RefSeq" id="WP_020935522.1">
    <property type="nucleotide sequence ID" value="NC_021915.1"/>
</dbReference>
<dbReference type="InterPro" id="IPR004606">
    <property type="entry name" value="Mop_domain"/>
</dbReference>
<accession>S5SWJ7</accession>